<feature type="domain" description="MmgE/PrpD C-terminal" evidence="3">
    <location>
        <begin position="273"/>
        <end position="391"/>
    </location>
</feature>
<gene>
    <name evidence="4" type="ORF">WQ57_05070</name>
</gene>
<dbReference type="RefSeq" id="WP_046522638.1">
    <property type="nucleotide sequence ID" value="NZ_LAYY01000004.1"/>
</dbReference>
<dbReference type="PATRIC" id="fig|1408103.3.peg.1137"/>
<sequence>MSLSTEVVRAVIRSQKRGLPEEIREKVILHICDTIGISLAAYKGAPVALKSIAGISLGVKGGTGRVMGSGDVLPPAYAAFANTALAHALDFDDIHDAARIHPTPVTLAAALAAGDAVDTPNLDFISAVGLGNELLCRLGYALEPKGTGTDSKWFLTQLFGYLGAAITAGLVLGLDENQLVHALGLAYMQAAGGKEPGVGTGSEARSIYPAFSSMGGVQAAFLAKEGVTAPASCLDGKAGLFQNYFGKNLNEKQRGVLLDDETWAFSDTCIKLYPSCRYSHPFIQSALVLRNHFEHCEMEQIVIGVNETAKMLCEPLEDRCHPKTVQDAKFSIPFMVAFSFVRGRVYLDNLTGKDLMDPNVIELAKRMRIEQTQEDTPGIPLGDIKVVTPQGTKRQIERIHPEIFYAEVKKKFIECGQFADIANPDELWEILYNHLDYDFIEKLPIMIH</sequence>
<proteinExistence type="inferred from homology"/>
<comment type="caution">
    <text evidence="4">The sequence shown here is derived from an EMBL/GenBank/DDBJ whole genome shotgun (WGS) entry which is preliminary data.</text>
</comment>
<evidence type="ECO:0000313" key="4">
    <source>
        <dbReference type="EMBL" id="KKK39147.1"/>
    </source>
</evidence>
<dbReference type="InterPro" id="IPR042183">
    <property type="entry name" value="MmgE/PrpD_sf_1"/>
</dbReference>
<dbReference type="PANTHER" id="PTHR16943:SF8">
    <property type="entry name" value="2-METHYLCITRATE DEHYDRATASE"/>
    <property type="match status" value="1"/>
</dbReference>
<reference evidence="4 5" key="1">
    <citation type="submission" date="2015-04" db="EMBL/GenBank/DDBJ databases">
        <title>Taxonomic description and genome sequence of Bacillus campisalis sp. nov., a novel member of the genus Bacillus isolated from solar saltern.</title>
        <authorList>
            <person name="Mathan Kumar R."/>
            <person name="Kaur G."/>
            <person name="Kumar A."/>
            <person name="Singh N.K."/>
            <person name="Kaur N."/>
            <person name="Kumar N."/>
            <person name="Mayilraj S."/>
        </authorList>
    </citation>
    <scope>NUCLEOTIDE SEQUENCE [LARGE SCALE GENOMIC DNA]</scope>
    <source>
        <strain evidence="4 5">SA2-6</strain>
    </source>
</reference>
<dbReference type="InterPro" id="IPR036148">
    <property type="entry name" value="MmgE/PrpD_sf"/>
</dbReference>
<dbReference type="Proteomes" id="UP000034166">
    <property type="component" value="Unassembled WGS sequence"/>
</dbReference>
<dbReference type="Pfam" id="PF19305">
    <property type="entry name" value="MmgE_PrpD_C"/>
    <property type="match status" value="1"/>
</dbReference>
<dbReference type="Gene3D" id="3.30.1330.120">
    <property type="entry name" value="2-methylcitrate dehydratase PrpD"/>
    <property type="match status" value="1"/>
</dbReference>
<evidence type="ECO:0008006" key="6">
    <source>
        <dbReference type="Google" id="ProtNLM"/>
    </source>
</evidence>
<dbReference type="InterPro" id="IPR045336">
    <property type="entry name" value="MmgE_PrpD_N"/>
</dbReference>
<dbReference type="Pfam" id="PF03972">
    <property type="entry name" value="MmgE_PrpD_N"/>
    <property type="match status" value="1"/>
</dbReference>
<dbReference type="GO" id="GO:0016829">
    <property type="term" value="F:lyase activity"/>
    <property type="evidence" value="ECO:0007669"/>
    <property type="project" value="InterPro"/>
</dbReference>
<dbReference type="InterPro" id="IPR045337">
    <property type="entry name" value="MmgE_PrpD_C"/>
</dbReference>
<dbReference type="InterPro" id="IPR042188">
    <property type="entry name" value="MmgE/PrpD_sf_2"/>
</dbReference>
<evidence type="ECO:0000259" key="2">
    <source>
        <dbReference type="Pfam" id="PF03972"/>
    </source>
</evidence>
<keyword evidence="5" id="KW-1185">Reference proteome</keyword>
<name>A0A0M2T1N2_9BACI</name>
<dbReference type="InterPro" id="IPR005656">
    <property type="entry name" value="MmgE_PrpD"/>
</dbReference>
<dbReference type="EMBL" id="LAYY01000004">
    <property type="protein sequence ID" value="KKK39147.1"/>
    <property type="molecule type" value="Genomic_DNA"/>
</dbReference>
<dbReference type="PANTHER" id="PTHR16943">
    <property type="entry name" value="2-METHYLCITRATE DEHYDRATASE-RELATED"/>
    <property type="match status" value="1"/>
</dbReference>
<evidence type="ECO:0000259" key="3">
    <source>
        <dbReference type="Pfam" id="PF19305"/>
    </source>
</evidence>
<dbReference type="SUPFAM" id="SSF103378">
    <property type="entry name" value="2-methylcitrate dehydratase PrpD"/>
    <property type="match status" value="1"/>
</dbReference>
<organism evidence="4 5">
    <name type="scientific">Mesobacillus campisalis</name>
    <dbReference type="NCBI Taxonomy" id="1408103"/>
    <lineage>
        <taxon>Bacteria</taxon>
        <taxon>Bacillati</taxon>
        <taxon>Bacillota</taxon>
        <taxon>Bacilli</taxon>
        <taxon>Bacillales</taxon>
        <taxon>Bacillaceae</taxon>
        <taxon>Mesobacillus</taxon>
    </lineage>
</organism>
<dbReference type="AlphaFoldDB" id="A0A0M2T1N2"/>
<evidence type="ECO:0000256" key="1">
    <source>
        <dbReference type="ARBA" id="ARBA00006174"/>
    </source>
</evidence>
<comment type="similarity">
    <text evidence="1">Belongs to the PrpD family.</text>
</comment>
<dbReference type="Gene3D" id="1.10.4100.10">
    <property type="entry name" value="2-methylcitrate dehydratase PrpD"/>
    <property type="match status" value="1"/>
</dbReference>
<accession>A0A0M2T1N2</accession>
<feature type="domain" description="MmgE/PrpD N-terminal" evidence="2">
    <location>
        <begin position="17"/>
        <end position="248"/>
    </location>
</feature>
<evidence type="ECO:0000313" key="5">
    <source>
        <dbReference type="Proteomes" id="UP000034166"/>
    </source>
</evidence>
<protein>
    <recommendedName>
        <fullName evidence="6">2-methylcitrate dehydratase</fullName>
    </recommendedName>
</protein>